<reference evidence="2 3" key="1">
    <citation type="submission" date="2021-05" db="EMBL/GenBank/DDBJ databases">
        <title>Petroleum and Energy Research Collection (APPE): ex situ preservation of microbial diversity associated with the oil industry and exploitation of its biotechnological potential.</title>
        <authorList>
            <person name="Paixao C.T.M."/>
            <person name="Gomes M.B."/>
            <person name="Oliveira V.M."/>
        </authorList>
    </citation>
    <scope>NUCLEOTIDE SEQUENCE [LARGE SCALE GENOMIC DNA]</scope>
    <source>
        <strain evidence="2 3">LIT2</strain>
    </source>
</reference>
<dbReference type="Pfam" id="PF10099">
    <property type="entry name" value="RskA_C"/>
    <property type="match status" value="1"/>
</dbReference>
<dbReference type="RefSeq" id="WP_224421134.1">
    <property type="nucleotide sequence ID" value="NZ_JAGXFD010000001.1"/>
</dbReference>
<accession>A0ABS7X0X8</accession>
<evidence type="ECO:0000313" key="2">
    <source>
        <dbReference type="EMBL" id="MBZ9568550.1"/>
    </source>
</evidence>
<organism evidence="2 3">
    <name type="scientific">Modicisalibacter tunisiensis</name>
    <dbReference type="NCBI Taxonomy" id="390637"/>
    <lineage>
        <taxon>Bacteria</taxon>
        <taxon>Pseudomonadati</taxon>
        <taxon>Pseudomonadota</taxon>
        <taxon>Gammaproteobacteria</taxon>
        <taxon>Oceanospirillales</taxon>
        <taxon>Halomonadaceae</taxon>
        <taxon>Modicisalibacter</taxon>
    </lineage>
</organism>
<dbReference type="PANTHER" id="PTHR37461">
    <property type="entry name" value="ANTI-SIGMA-K FACTOR RSKA"/>
    <property type="match status" value="1"/>
</dbReference>
<feature type="domain" description="Anti-sigma K factor RskA C-terminal" evidence="1">
    <location>
        <begin position="120"/>
        <end position="219"/>
    </location>
</feature>
<sequence>MHDPWDLSDPDERDLAAGEYVLGTLDSRQQAHFEALLAVSPELQRQVADWREHLQVFNTRLEPVPPPDSLWPRIVRTLGLAPRPWWRRLNVWRSLSAGLALSTLLLGTLLLAHSAPSGMPGEAVYVVLDDNRVPGWIIYAEGDGRLMVQAVQPADMPSGMAGELWMMADGQPVSLGMLPGRGETRMRMPASLRPMMRHADFAVSIEPAGGAPQGRPSGRVIDRGKLVPMRGDGWSL</sequence>
<name>A0ABS7X0X8_9GAMM</name>
<gene>
    <name evidence="2" type="ORF">KGQ91_12800</name>
</gene>
<evidence type="ECO:0000259" key="1">
    <source>
        <dbReference type="Pfam" id="PF10099"/>
    </source>
</evidence>
<dbReference type="PANTHER" id="PTHR37461:SF1">
    <property type="entry name" value="ANTI-SIGMA-K FACTOR RSKA"/>
    <property type="match status" value="1"/>
</dbReference>
<dbReference type="Proteomes" id="UP001319883">
    <property type="component" value="Unassembled WGS sequence"/>
</dbReference>
<proteinExistence type="predicted"/>
<dbReference type="InterPro" id="IPR018764">
    <property type="entry name" value="RskA_C"/>
</dbReference>
<dbReference type="InterPro" id="IPR051474">
    <property type="entry name" value="Anti-sigma-K/W_factor"/>
</dbReference>
<evidence type="ECO:0000313" key="3">
    <source>
        <dbReference type="Proteomes" id="UP001319883"/>
    </source>
</evidence>
<protein>
    <submittedName>
        <fullName evidence="2">Anti-sigma factor</fullName>
    </submittedName>
</protein>
<comment type="caution">
    <text evidence="2">The sequence shown here is derived from an EMBL/GenBank/DDBJ whole genome shotgun (WGS) entry which is preliminary data.</text>
</comment>
<keyword evidence="3" id="KW-1185">Reference proteome</keyword>
<dbReference type="EMBL" id="JAGXFD010000001">
    <property type="protein sequence ID" value="MBZ9568550.1"/>
    <property type="molecule type" value="Genomic_DNA"/>
</dbReference>